<dbReference type="InterPro" id="IPR010916">
    <property type="entry name" value="TonB_box_CS"/>
</dbReference>
<comment type="caution">
    <text evidence="1">The sequence shown here is derived from an EMBL/GenBank/DDBJ whole genome shotgun (WGS) entry which is preliminary data.</text>
</comment>
<gene>
    <name evidence="1" type="ORF">S03H2_33814</name>
</gene>
<dbReference type="EMBL" id="BARU01020603">
    <property type="protein sequence ID" value="GAH50862.1"/>
    <property type="molecule type" value="Genomic_DNA"/>
</dbReference>
<dbReference type="PROSITE" id="PS00430">
    <property type="entry name" value="TONB_DEPENDENT_REC_1"/>
    <property type="match status" value="1"/>
</dbReference>
<organism evidence="1">
    <name type="scientific">marine sediment metagenome</name>
    <dbReference type="NCBI Taxonomy" id="412755"/>
    <lineage>
        <taxon>unclassified sequences</taxon>
        <taxon>metagenomes</taxon>
        <taxon>ecological metagenomes</taxon>
    </lineage>
</organism>
<name>X1G0T4_9ZZZZ</name>
<sequence length="130" mass="13716">MEATATQVFVVADIGKVLISTDDANAVGKVVSFDQSLCHVGGYGTIVTVMQTAADVYDKAGDTLTVTGAAGGIATQGLADRVKPTKGIYIRRLITDKRYIRGEYTIVNTSTGANFGKMQLLIGDDQLNVL</sequence>
<protein>
    <submittedName>
        <fullName evidence="1">Uncharacterized protein</fullName>
    </submittedName>
</protein>
<evidence type="ECO:0000313" key="1">
    <source>
        <dbReference type="EMBL" id="GAH50862.1"/>
    </source>
</evidence>
<reference evidence="1" key="1">
    <citation type="journal article" date="2014" name="Front. Microbiol.">
        <title>High frequency of phylogenetically diverse reductive dehalogenase-homologous genes in deep subseafloor sedimentary metagenomes.</title>
        <authorList>
            <person name="Kawai M."/>
            <person name="Futagami T."/>
            <person name="Toyoda A."/>
            <person name="Takaki Y."/>
            <person name="Nishi S."/>
            <person name="Hori S."/>
            <person name="Arai W."/>
            <person name="Tsubouchi T."/>
            <person name="Morono Y."/>
            <person name="Uchiyama I."/>
            <person name="Ito T."/>
            <person name="Fujiyama A."/>
            <person name="Inagaki F."/>
            <person name="Takami H."/>
        </authorList>
    </citation>
    <scope>NUCLEOTIDE SEQUENCE</scope>
    <source>
        <strain evidence="1">Expedition CK06-06</strain>
    </source>
</reference>
<accession>X1G0T4</accession>
<dbReference type="AlphaFoldDB" id="X1G0T4"/>
<proteinExistence type="predicted"/>